<gene>
    <name evidence="1" type="ORF">ACHAWO_003002</name>
</gene>
<keyword evidence="2" id="KW-1185">Reference proteome</keyword>
<name>A0ABD3QZL3_9STRA</name>
<dbReference type="AlphaFoldDB" id="A0ABD3QZL3"/>
<organism evidence="1 2">
    <name type="scientific">Cyclotella atomus</name>
    <dbReference type="NCBI Taxonomy" id="382360"/>
    <lineage>
        <taxon>Eukaryota</taxon>
        <taxon>Sar</taxon>
        <taxon>Stramenopiles</taxon>
        <taxon>Ochrophyta</taxon>
        <taxon>Bacillariophyta</taxon>
        <taxon>Coscinodiscophyceae</taxon>
        <taxon>Thalassiosirophycidae</taxon>
        <taxon>Stephanodiscales</taxon>
        <taxon>Stephanodiscaceae</taxon>
        <taxon>Cyclotella</taxon>
    </lineage>
</organism>
<comment type="caution">
    <text evidence="1">The sequence shown here is derived from an EMBL/GenBank/DDBJ whole genome shotgun (WGS) entry which is preliminary data.</text>
</comment>
<protein>
    <submittedName>
        <fullName evidence="1">Uncharacterized protein</fullName>
    </submittedName>
</protein>
<proteinExistence type="predicted"/>
<sequence>MNNQENDAEEQELLALESLLNEEKIYLESVIWRHFDEEHIEDGKNVHDASLKSVIWRHFDEEHIEDGKNVHDASLSDYQQSDAEDEAVLLILLANNGTRTAKVKPLISLCETVRRAVISRSRFGVAKSVDDQNSIEKKHILELSLVEFDSTAVIQFIDVIVSLYYHNLSIESSGKDSESNSWSNKTRKRRINAEKKHVLYLINNNKISDEHIVECLRISHYLQCRILLDVLASVLESSIDSQNCMSICFLADLYNLQALFEASVNHVVGRLDALQGTSNNDTEDRNKDEISEDERLQQDLWKSLPHELRSRILTMRNVMRSSVIGRGSKVSGVFFSNGDEFLAIFRETICDLRERLAEARERRDEVIREREAEWEIRRQRRGRWFDSSEEAKQSFVYSGDVEYALSKIEKQEQRIKTLETFYQEQKLIFKNSSFGDSNVSSSTAYFQNDCDVSVAITVWDHGLDFFPESFILAPGESSDDLDFTGDYIYVTGAKASTQGGPIRYGVDENMLSCTWLFISGFCPISRHDMESDGLVKDDFFCNT</sequence>
<evidence type="ECO:0000313" key="2">
    <source>
        <dbReference type="Proteomes" id="UP001530400"/>
    </source>
</evidence>
<dbReference type="InterPro" id="IPR011333">
    <property type="entry name" value="SKP1/BTB/POZ_sf"/>
</dbReference>
<evidence type="ECO:0000313" key="1">
    <source>
        <dbReference type="EMBL" id="KAL3805492.1"/>
    </source>
</evidence>
<dbReference type="Gene3D" id="3.30.710.10">
    <property type="entry name" value="Potassium Channel Kv1.1, Chain A"/>
    <property type="match status" value="1"/>
</dbReference>
<accession>A0ABD3QZL3</accession>
<dbReference type="EMBL" id="JALLPJ020000002">
    <property type="protein sequence ID" value="KAL3805492.1"/>
    <property type="molecule type" value="Genomic_DNA"/>
</dbReference>
<dbReference type="Proteomes" id="UP001530400">
    <property type="component" value="Unassembled WGS sequence"/>
</dbReference>
<reference evidence="1 2" key="1">
    <citation type="submission" date="2024-10" db="EMBL/GenBank/DDBJ databases">
        <title>Updated reference genomes for cyclostephanoid diatoms.</title>
        <authorList>
            <person name="Roberts W.R."/>
            <person name="Alverson A.J."/>
        </authorList>
    </citation>
    <scope>NUCLEOTIDE SEQUENCE [LARGE SCALE GENOMIC DNA]</scope>
    <source>
        <strain evidence="1 2">AJA010-31</strain>
    </source>
</reference>